<gene>
    <name evidence="2" type="ORF">B5D82_11745</name>
</gene>
<keyword evidence="2" id="KW-0378">Hydrolase</keyword>
<dbReference type="OrthoDB" id="6251202at2"/>
<accession>A0A222G933</accession>
<evidence type="ECO:0000313" key="2">
    <source>
        <dbReference type="EMBL" id="ASP48377.1"/>
    </source>
</evidence>
<dbReference type="Pfam" id="PF12697">
    <property type="entry name" value="Abhydrolase_6"/>
    <property type="match status" value="1"/>
</dbReference>
<dbReference type="InterPro" id="IPR029058">
    <property type="entry name" value="AB_hydrolase_fold"/>
</dbReference>
<dbReference type="Gene3D" id="3.40.50.1820">
    <property type="entry name" value="alpha/beta hydrolase"/>
    <property type="match status" value="1"/>
</dbReference>
<dbReference type="InterPro" id="IPR000073">
    <property type="entry name" value="AB_hydrolase_1"/>
</dbReference>
<sequence length="245" mass="27695">MSKTIYFIPGTMCNQQLWLPAWQLLRQQYPQDYQLIPLVIPSSGSMDEVVSSLSGQVVDNEAILVGFSLGGYIASAIALKLENKLKHLLIVSNFPKNLPLTEIKQRKRTIDWINQRGYFGIPNKRIDDLLHPNIKQFNPQCYQDIKQVIVAMDRELGVDVLLHQLCVSMHRPNLLALLTQLTLPVTFLVGDEDNLVDLVSLRQELKQNLHSANNIVLEEVTNTGHMLPLESPQALATMLMYLLAS</sequence>
<dbReference type="KEGG" id="cber:B5D82_11745"/>
<organism evidence="2 3">
    <name type="scientific">Cognaticolwellia beringensis</name>
    <dbReference type="NCBI Taxonomy" id="1967665"/>
    <lineage>
        <taxon>Bacteria</taxon>
        <taxon>Pseudomonadati</taxon>
        <taxon>Pseudomonadota</taxon>
        <taxon>Gammaproteobacteria</taxon>
        <taxon>Alteromonadales</taxon>
        <taxon>Colwelliaceae</taxon>
        <taxon>Cognaticolwellia</taxon>
    </lineage>
</organism>
<dbReference type="AlphaFoldDB" id="A0A222G933"/>
<dbReference type="GO" id="GO:0016787">
    <property type="term" value="F:hydrolase activity"/>
    <property type="evidence" value="ECO:0007669"/>
    <property type="project" value="UniProtKB-KW"/>
</dbReference>
<evidence type="ECO:0000259" key="1">
    <source>
        <dbReference type="Pfam" id="PF12697"/>
    </source>
</evidence>
<reference evidence="2 3" key="1">
    <citation type="submission" date="2017-08" db="EMBL/GenBank/DDBJ databases">
        <title>Complete genome of Colwellia sp. NB097-1, a psychrophile bacterium ioslated from Bering Sea.</title>
        <authorList>
            <person name="Chen X."/>
        </authorList>
    </citation>
    <scope>NUCLEOTIDE SEQUENCE [LARGE SCALE GENOMIC DNA]</scope>
    <source>
        <strain evidence="2 3">NB097-1</strain>
    </source>
</reference>
<proteinExistence type="predicted"/>
<dbReference type="SUPFAM" id="SSF53474">
    <property type="entry name" value="alpha/beta-Hydrolases"/>
    <property type="match status" value="1"/>
</dbReference>
<evidence type="ECO:0000313" key="3">
    <source>
        <dbReference type="Proteomes" id="UP000202259"/>
    </source>
</evidence>
<name>A0A222G933_9GAMM</name>
<keyword evidence="3" id="KW-1185">Reference proteome</keyword>
<dbReference type="EMBL" id="CP020465">
    <property type="protein sequence ID" value="ASP48377.1"/>
    <property type="molecule type" value="Genomic_DNA"/>
</dbReference>
<feature type="domain" description="AB hydrolase-1" evidence="1">
    <location>
        <begin position="51"/>
        <end position="236"/>
    </location>
</feature>
<protein>
    <submittedName>
        <fullName evidence="2">Alpha/beta hydrolase</fullName>
    </submittedName>
</protein>
<dbReference type="Proteomes" id="UP000202259">
    <property type="component" value="Chromosome"/>
</dbReference>
<dbReference type="RefSeq" id="WP_081151738.1">
    <property type="nucleotide sequence ID" value="NZ_CP020465.1"/>
</dbReference>